<dbReference type="AlphaFoldDB" id="A0A067KT21"/>
<feature type="chain" id="PRO_5012745806" description="Prolamin-like domain-containing protein" evidence="1">
    <location>
        <begin position="16"/>
        <end position="114"/>
    </location>
</feature>
<evidence type="ECO:0000313" key="3">
    <source>
        <dbReference type="Proteomes" id="UP000027138"/>
    </source>
</evidence>
<proteinExistence type="predicted"/>
<evidence type="ECO:0008006" key="4">
    <source>
        <dbReference type="Google" id="ProtNLM"/>
    </source>
</evidence>
<gene>
    <name evidence="2" type="ORF">JCGZ_01019</name>
</gene>
<evidence type="ECO:0000313" key="2">
    <source>
        <dbReference type="EMBL" id="KDP39262.1"/>
    </source>
</evidence>
<evidence type="ECO:0000256" key="1">
    <source>
        <dbReference type="SAM" id="SignalP"/>
    </source>
</evidence>
<sequence>MAILMVSTMLLQVQAQENINPPVPGLPAPETPPAPLNCPTQCALKYMEKRNFFSRLICIQICKIGYKIEISESEYNCTVACAHSMLFSFNYAGNQAPIKGPTGTSGFCSSVRLG</sequence>
<keyword evidence="1" id="KW-0732">Signal</keyword>
<protein>
    <recommendedName>
        <fullName evidence="4">Prolamin-like domain-containing protein</fullName>
    </recommendedName>
</protein>
<name>A0A067KT21_JATCU</name>
<keyword evidence="3" id="KW-1185">Reference proteome</keyword>
<reference evidence="2 3" key="1">
    <citation type="journal article" date="2014" name="PLoS ONE">
        <title>Global Analysis of Gene Expression Profiles in Physic Nut (Jatropha curcas L.) Seedlings Exposed to Salt Stress.</title>
        <authorList>
            <person name="Zhang L."/>
            <person name="Zhang C."/>
            <person name="Wu P."/>
            <person name="Chen Y."/>
            <person name="Li M."/>
            <person name="Jiang H."/>
            <person name="Wu G."/>
        </authorList>
    </citation>
    <scope>NUCLEOTIDE SEQUENCE [LARGE SCALE GENOMIC DNA]</scope>
    <source>
        <strain evidence="3">cv. GZQX0401</strain>
        <tissue evidence="2">Young leaves</tissue>
    </source>
</reference>
<accession>A0A067KT21</accession>
<dbReference type="EMBL" id="KK914353">
    <property type="protein sequence ID" value="KDP39262.1"/>
    <property type="molecule type" value="Genomic_DNA"/>
</dbReference>
<organism evidence="2 3">
    <name type="scientific">Jatropha curcas</name>
    <name type="common">Barbados nut</name>
    <dbReference type="NCBI Taxonomy" id="180498"/>
    <lineage>
        <taxon>Eukaryota</taxon>
        <taxon>Viridiplantae</taxon>
        <taxon>Streptophyta</taxon>
        <taxon>Embryophyta</taxon>
        <taxon>Tracheophyta</taxon>
        <taxon>Spermatophyta</taxon>
        <taxon>Magnoliopsida</taxon>
        <taxon>eudicotyledons</taxon>
        <taxon>Gunneridae</taxon>
        <taxon>Pentapetalae</taxon>
        <taxon>rosids</taxon>
        <taxon>fabids</taxon>
        <taxon>Malpighiales</taxon>
        <taxon>Euphorbiaceae</taxon>
        <taxon>Crotonoideae</taxon>
        <taxon>Jatropheae</taxon>
        <taxon>Jatropha</taxon>
    </lineage>
</organism>
<dbReference type="Proteomes" id="UP000027138">
    <property type="component" value="Unassembled WGS sequence"/>
</dbReference>
<feature type="signal peptide" evidence="1">
    <location>
        <begin position="1"/>
        <end position="15"/>
    </location>
</feature>